<evidence type="ECO:0000256" key="5">
    <source>
        <dbReference type="ARBA" id="ARBA00023242"/>
    </source>
</evidence>
<feature type="region of interest" description="Disordered" evidence="7">
    <location>
        <begin position="1"/>
        <end position="22"/>
    </location>
</feature>
<keyword evidence="11" id="KW-1185">Reference proteome</keyword>
<sequence>MGKNKRKAFGAKNKDGQKKTNPFDLKFTIQKRQIIGTAKSATGAPLVTKKKAFEQRKKTLGGELRNLGKKNQIKDRRIGQRNANLTVAEKAEKRFVAQRKQLFAKSNKYLLSDNKEDDLQHLSKKLTETEKFQRQGLNKEDDEIDDRLFTAAHFGGGNIVNTKRDKEGKKLTRKEMLEQIIQQSKEAKAIKSKERELQFETWKKLDEQFKEVRESGELQFGRVQEADDDDYMELYLKLQNDPKRAVALDPKKDPKLSAEYEAKRIEKAENERLNRMNEMDDNYIPHESVDDERKKAKKQKKVQFELIYDKDGKLKVDQENETLKPEKRVVKSADDDEMGYEFDSDNEYDQLIEGEDVDDEDLEDEEEEEEDEEGEDADSILDEEEADSEMEEEADEEVEEDAERKGKVKVPASEEQLEQVFDELPVTEWVSHFNQIIKENNPKKSDLNKAKLGKLCGWTIELFIKKSEQATKANETSKALTEIICNLAKNSPKECAERCRDIVGDLYSTLKAEKRSGQHHFFVLAFIRLIRTLFTVSDRVHSVCLPTMVIASDVVSKTRIYEPLDCAKVLLFVDELATWFEESKRYCPEVLNFLLGTLILASKSPAQFPNGGFPISEPYRSMLHINSKSKLKTIPPISINAVFSAADSAELNQSTRTLDLQTVRLAVRLTKFFAELYSGLTDVYAVLFRPFLKLVKELPVQNYPKVLTDEVKELEEILNCNVDKFSEVRQLTHAVSKKIKMIDMLEPRIEEHFNAKHPTHKRSDPKATEKRLTKKVKKETRSAIKDLRMDAKYLAGEQQRQLKEVSEERKEKTKRILASLQGQESEYQKRKKTKN</sequence>
<feature type="region of interest" description="Disordered" evidence="7">
    <location>
        <begin position="796"/>
        <end position="835"/>
    </location>
</feature>
<feature type="region of interest" description="Disordered" evidence="7">
    <location>
        <begin position="311"/>
        <end position="411"/>
    </location>
</feature>
<protein>
    <submittedName>
        <fullName evidence="8">(pine wood nematode) hypothetical protein</fullName>
    </submittedName>
</protein>
<dbReference type="Proteomes" id="UP000659654">
    <property type="component" value="Unassembled WGS sequence"/>
</dbReference>
<evidence type="ECO:0000256" key="2">
    <source>
        <dbReference type="ARBA" id="ARBA00007466"/>
    </source>
</evidence>
<dbReference type="InterPro" id="IPR007276">
    <property type="entry name" value="Nop14"/>
</dbReference>
<dbReference type="WBParaSite" id="BXY_0810700.1">
    <property type="protein sequence ID" value="BXY_0810700.1"/>
    <property type="gene ID" value="BXY_0810700"/>
</dbReference>
<dbReference type="PANTHER" id="PTHR23183:SF0">
    <property type="entry name" value="NUCLEOLAR PROTEIN 14"/>
    <property type="match status" value="1"/>
</dbReference>
<feature type="region of interest" description="Disordered" evidence="7">
    <location>
        <begin position="271"/>
        <end position="299"/>
    </location>
</feature>
<organism evidence="10 12">
    <name type="scientific">Bursaphelenchus xylophilus</name>
    <name type="common">Pinewood nematode worm</name>
    <name type="synonym">Aphelenchoides xylophilus</name>
    <dbReference type="NCBI Taxonomy" id="6326"/>
    <lineage>
        <taxon>Eukaryota</taxon>
        <taxon>Metazoa</taxon>
        <taxon>Ecdysozoa</taxon>
        <taxon>Nematoda</taxon>
        <taxon>Chromadorea</taxon>
        <taxon>Rhabditida</taxon>
        <taxon>Tylenchina</taxon>
        <taxon>Tylenchomorpha</taxon>
        <taxon>Aphelenchoidea</taxon>
        <taxon>Aphelenchoididae</taxon>
        <taxon>Bursaphelenchus</taxon>
    </lineage>
</organism>
<feature type="compositionally biased region" description="Basic and acidic residues" evidence="7">
    <location>
        <begin position="311"/>
        <end position="333"/>
    </location>
</feature>
<evidence type="ECO:0000313" key="8">
    <source>
        <dbReference type="EMBL" id="CAD5227377.1"/>
    </source>
</evidence>
<evidence type="ECO:0000256" key="6">
    <source>
        <dbReference type="ARBA" id="ARBA00024695"/>
    </source>
</evidence>
<name>A0A1I7S522_BURXY</name>
<evidence type="ECO:0000313" key="10">
    <source>
        <dbReference type="Proteomes" id="UP000095284"/>
    </source>
</evidence>
<keyword evidence="3" id="KW-0690">Ribosome biogenesis</keyword>
<dbReference type="EMBL" id="CAJFDI010000004">
    <property type="protein sequence ID" value="CAD5227377.1"/>
    <property type="molecule type" value="Genomic_DNA"/>
</dbReference>
<dbReference type="Pfam" id="PF04147">
    <property type="entry name" value="Nop14"/>
    <property type="match status" value="1"/>
</dbReference>
<dbReference type="PANTHER" id="PTHR23183">
    <property type="entry name" value="NOP14"/>
    <property type="match status" value="1"/>
</dbReference>
<dbReference type="Proteomes" id="UP000095284">
    <property type="component" value="Unplaced"/>
</dbReference>
<keyword evidence="5" id="KW-0539">Nucleus</keyword>
<dbReference type="eggNOG" id="KOG2147">
    <property type="taxonomic scope" value="Eukaryota"/>
</dbReference>
<keyword evidence="4" id="KW-0698">rRNA processing</keyword>
<reference evidence="9" key="2">
    <citation type="submission" date="2020-08" db="EMBL/GenBank/DDBJ databases">
        <authorList>
            <person name="Kikuchi T."/>
        </authorList>
    </citation>
    <scope>NUCLEOTIDE SEQUENCE</scope>
    <source>
        <strain evidence="8">Ka4C1</strain>
    </source>
</reference>
<evidence type="ECO:0000313" key="9">
    <source>
        <dbReference type="EMBL" id="CAG9117621.1"/>
    </source>
</evidence>
<dbReference type="OrthoDB" id="284275at2759"/>
<dbReference type="AlphaFoldDB" id="A0A1I7S522"/>
<dbReference type="GO" id="GO:0030490">
    <property type="term" value="P:maturation of SSU-rRNA"/>
    <property type="evidence" value="ECO:0007669"/>
    <property type="project" value="TreeGrafter"/>
</dbReference>
<feature type="region of interest" description="Disordered" evidence="7">
    <location>
        <begin position="754"/>
        <end position="781"/>
    </location>
</feature>
<comment type="function">
    <text evidence="6">Involved in nucleolar processing of pre-18S ribosomal RNA. Has a role in the nuclear export of 40S pre-ribosomal subunit to the cytoplasm.</text>
</comment>
<evidence type="ECO:0000313" key="11">
    <source>
        <dbReference type="Proteomes" id="UP000659654"/>
    </source>
</evidence>
<dbReference type="Proteomes" id="UP000582659">
    <property type="component" value="Unassembled WGS sequence"/>
</dbReference>
<evidence type="ECO:0000256" key="3">
    <source>
        <dbReference type="ARBA" id="ARBA00022517"/>
    </source>
</evidence>
<accession>A0A1I7S522</accession>
<proteinExistence type="inferred from homology"/>
<feature type="compositionally biased region" description="Basic and acidic residues" evidence="7">
    <location>
        <begin position="761"/>
        <end position="771"/>
    </location>
</feature>
<comment type="similarity">
    <text evidence="2">Belongs to the NOP14 family.</text>
</comment>
<comment type="subcellular location">
    <subcellularLocation>
        <location evidence="1">Nucleus</location>
        <location evidence="1">Nucleolus</location>
    </subcellularLocation>
</comment>
<evidence type="ECO:0000256" key="7">
    <source>
        <dbReference type="SAM" id="MobiDB-lite"/>
    </source>
</evidence>
<feature type="compositionally biased region" description="Basic and acidic residues" evidence="7">
    <location>
        <begin position="800"/>
        <end position="811"/>
    </location>
</feature>
<gene>
    <name evidence="8" type="ORF">BXYJ_LOCUS9919</name>
</gene>
<feature type="compositionally biased region" description="Acidic residues" evidence="7">
    <location>
        <begin position="334"/>
        <end position="401"/>
    </location>
</feature>
<evidence type="ECO:0000313" key="12">
    <source>
        <dbReference type="WBParaSite" id="BXY_0810700.1"/>
    </source>
</evidence>
<dbReference type="EMBL" id="CAJFCV020000004">
    <property type="protein sequence ID" value="CAG9117621.1"/>
    <property type="molecule type" value="Genomic_DNA"/>
</dbReference>
<reference evidence="12" key="1">
    <citation type="submission" date="2016-11" db="UniProtKB">
        <authorList>
            <consortium name="WormBaseParasite"/>
        </authorList>
    </citation>
    <scope>IDENTIFICATION</scope>
</reference>
<feature type="compositionally biased region" description="Basic and acidic residues" evidence="7">
    <location>
        <begin position="271"/>
        <end position="294"/>
    </location>
</feature>
<evidence type="ECO:0000256" key="1">
    <source>
        <dbReference type="ARBA" id="ARBA00004604"/>
    </source>
</evidence>
<evidence type="ECO:0000256" key="4">
    <source>
        <dbReference type="ARBA" id="ARBA00022552"/>
    </source>
</evidence>
<dbReference type="GO" id="GO:0032040">
    <property type="term" value="C:small-subunit processome"/>
    <property type="evidence" value="ECO:0007669"/>
    <property type="project" value="InterPro"/>
</dbReference>
<dbReference type="GO" id="GO:0030692">
    <property type="term" value="C:Noc4p-Nop14p complex"/>
    <property type="evidence" value="ECO:0007669"/>
    <property type="project" value="TreeGrafter"/>
</dbReference>